<dbReference type="GO" id="GO:1990547">
    <property type="term" value="P:mitochondrial phosphate ion transmembrane transport"/>
    <property type="evidence" value="ECO:0007669"/>
    <property type="project" value="InterPro"/>
</dbReference>
<keyword evidence="14" id="KW-1185">Reference proteome</keyword>
<evidence type="ECO:0000313" key="14">
    <source>
        <dbReference type="Proteomes" id="UP000186817"/>
    </source>
</evidence>
<feature type="transmembrane region" description="Helical" evidence="12">
    <location>
        <begin position="66"/>
        <end position="88"/>
    </location>
</feature>
<dbReference type="AlphaFoldDB" id="A0A1Q9E0W0"/>
<evidence type="ECO:0000256" key="2">
    <source>
        <dbReference type="ARBA" id="ARBA00006375"/>
    </source>
</evidence>
<dbReference type="PROSITE" id="PS50920">
    <property type="entry name" value="SOLCAR"/>
    <property type="match status" value="1"/>
</dbReference>
<evidence type="ECO:0000256" key="5">
    <source>
        <dbReference type="ARBA" id="ARBA00022737"/>
    </source>
</evidence>
<comment type="subcellular location">
    <subcellularLocation>
        <location evidence="1">Mitochondrion inner membrane</location>
        <topology evidence="1">Multi-pass membrane protein</topology>
    </subcellularLocation>
</comment>
<evidence type="ECO:0000256" key="6">
    <source>
        <dbReference type="ARBA" id="ARBA00022792"/>
    </source>
</evidence>
<dbReference type="SUPFAM" id="SSF103506">
    <property type="entry name" value="Mitochondrial carrier"/>
    <property type="match status" value="1"/>
</dbReference>
<comment type="similarity">
    <text evidence="2 11">Belongs to the mitochondrial carrier (TC 2.A.29) family.</text>
</comment>
<feature type="transmembrane region" description="Helical" evidence="12">
    <location>
        <begin position="100"/>
        <end position="119"/>
    </location>
</feature>
<keyword evidence="3 11" id="KW-0813">Transport</keyword>
<keyword evidence="5" id="KW-0677">Repeat</keyword>
<dbReference type="Proteomes" id="UP000186817">
    <property type="component" value="Unassembled WGS sequence"/>
</dbReference>
<keyword evidence="7 12" id="KW-1133">Transmembrane helix</keyword>
<dbReference type="PANTHER" id="PTHR45671">
    <property type="entry name" value="SOLUTE CARRIER FAMILY 25 (MITOCHONDRIAL CARRIER PHOSPHATE CARRIER), MEMBER 3, LIKE-RELATED-RELATED"/>
    <property type="match status" value="1"/>
</dbReference>
<keyword evidence="8" id="KW-0496">Mitochondrion</keyword>
<evidence type="ECO:0000256" key="9">
    <source>
        <dbReference type="ARBA" id="ARBA00023136"/>
    </source>
</evidence>
<dbReference type="Pfam" id="PF00153">
    <property type="entry name" value="Mito_carr"/>
    <property type="match status" value="1"/>
</dbReference>
<reference evidence="13 14" key="1">
    <citation type="submission" date="2016-02" db="EMBL/GenBank/DDBJ databases">
        <title>Genome analysis of coral dinoflagellate symbionts highlights evolutionary adaptations to a symbiotic lifestyle.</title>
        <authorList>
            <person name="Aranda M."/>
            <person name="Li Y."/>
            <person name="Liew Y.J."/>
            <person name="Baumgarten S."/>
            <person name="Simakov O."/>
            <person name="Wilson M."/>
            <person name="Piel J."/>
            <person name="Ashoor H."/>
            <person name="Bougouffa S."/>
            <person name="Bajic V.B."/>
            <person name="Ryu T."/>
            <person name="Ravasi T."/>
            <person name="Bayer T."/>
            <person name="Micklem G."/>
            <person name="Kim H."/>
            <person name="Bhak J."/>
            <person name="Lajeunesse T.C."/>
            <person name="Voolstra C.R."/>
        </authorList>
    </citation>
    <scope>NUCLEOTIDE SEQUENCE [LARGE SCALE GENOMIC DNA]</scope>
    <source>
        <strain evidence="13 14">CCMP2467</strain>
    </source>
</reference>
<dbReference type="InterPro" id="IPR044677">
    <property type="entry name" value="SLC25A3/Pic2/Mir1-like"/>
</dbReference>
<dbReference type="InterPro" id="IPR023395">
    <property type="entry name" value="MCP_dom_sf"/>
</dbReference>
<evidence type="ECO:0000256" key="12">
    <source>
        <dbReference type="SAM" id="Phobius"/>
    </source>
</evidence>
<comment type="caution">
    <text evidence="13">The sequence shown here is derived from an EMBL/GenBank/DDBJ whole genome shotgun (WGS) entry which is preliminary data.</text>
</comment>
<dbReference type="OrthoDB" id="427452at2759"/>
<evidence type="ECO:0000256" key="4">
    <source>
        <dbReference type="ARBA" id="ARBA00022692"/>
    </source>
</evidence>
<evidence type="ECO:0000313" key="13">
    <source>
        <dbReference type="EMBL" id="OLQ01029.1"/>
    </source>
</evidence>
<accession>A0A1Q9E0W0</accession>
<dbReference type="GO" id="GO:0005315">
    <property type="term" value="F:phosphate transmembrane transporter activity"/>
    <property type="evidence" value="ECO:0007669"/>
    <property type="project" value="InterPro"/>
</dbReference>
<evidence type="ECO:0000256" key="10">
    <source>
        <dbReference type="PROSITE-ProRule" id="PRU00282"/>
    </source>
</evidence>
<sequence length="258" mass="28203">MVPSDAGALVRKLGVRFATAKATCDRFEFPMILASAVRIRTVAERGFSPDFLSSWHHLFAGFPPLLLRQVFFGMAKFLVFDTVAAMVYRQLPWMANRKGTSSMVSMFSGAVAGIISTFVSQPADAILTCMSATPQLGIAGAASALWRDGQFGAFYAGFSTRAAWAAAIIGGQFLLYDVAKRIFRVTHGDLSQTADALSLALRNDQVFQPSQPGLAGGPRPRTVSATSRRFVHGRLRPPVLVGRSWLRRIRCRFLSERP</sequence>
<evidence type="ECO:0000256" key="1">
    <source>
        <dbReference type="ARBA" id="ARBA00004448"/>
    </source>
</evidence>
<keyword evidence="9 10" id="KW-0472">Membrane</keyword>
<dbReference type="GO" id="GO:0005743">
    <property type="term" value="C:mitochondrial inner membrane"/>
    <property type="evidence" value="ECO:0007669"/>
    <property type="project" value="UniProtKB-SubCell"/>
</dbReference>
<keyword evidence="4 10" id="KW-0812">Transmembrane</keyword>
<evidence type="ECO:0000256" key="11">
    <source>
        <dbReference type="RuleBase" id="RU000488"/>
    </source>
</evidence>
<dbReference type="InterPro" id="IPR018108">
    <property type="entry name" value="MCP_transmembrane"/>
</dbReference>
<keyword evidence="6" id="KW-0999">Mitochondrion inner membrane</keyword>
<gene>
    <name evidence="13" type="primary">mcfN</name>
    <name evidence="13" type="ORF">AK812_SmicGene16272</name>
</gene>
<protein>
    <submittedName>
        <fullName evidence="13">Mitochondrial substrate carrier family protein N</fullName>
    </submittedName>
</protein>
<evidence type="ECO:0000256" key="7">
    <source>
        <dbReference type="ARBA" id="ARBA00022989"/>
    </source>
</evidence>
<evidence type="ECO:0000256" key="8">
    <source>
        <dbReference type="ARBA" id="ARBA00023128"/>
    </source>
</evidence>
<evidence type="ECO:0000256" key="3">
    <source>
        <dbReference type="ARBA" id="ARBA00022448"/>
    </source>
</evidence>
<feature type="transmembrane region" description="Helical" evidence="12">
    <location>
        <begin position="153"/>
        <end position="176"/>
    </location>
</feature>
<dbReference type="Gene3D" id="1.50.40.10">
    <property type="entry name" value="Mitochondrial carrier domain"/>
    <property type="match status" value="1"/>
</dbReference>
<organism evidence="13 14">
    <name type="scientific">Symbiodinium microadriaticum</name>
    <name type="common">Dinoflagellate</name>
    <name type="synonym">Zooxanthella microadriatica</name>
    <dbReference type="NCBI Taxonomy" id="2951"/>
    <lineage>
        <taxon>Eukaryota</taxon>
        <taxon>Sar</taxon>
        <taxon>Alveolata</taxon>
        <taxon>Dinophyceae</taxon>
        <taxon>Suessiales</taxon>
        <taxon>Symbiodiniaceae</taxon>
        <taxon>Symbiodinium</taxon>
    </lineage>
</organism>
<feature type="repeat" description="Solcar" evidence="10">
    <location>
        <begin position="100"/>
        <end position="182"/>
    </location>
</feature>
<dbReference type="PANTHER" id="PTHR45671:SF12">
    <property type="entry name" value="MITOCHONDRIAL PHOSPHATE CARRIER PROTEIN"/>
    <property type="match status" value="1"/>
</dbReference>
<proteinExistence type="inferred from homology"/>
<dbReference type="EMBL" id="LSRX01000307">
    <property type="protein sequence ID" value="OLQ01029.1"/>
    <property type="molecule type" value="Genomic_DNA"/>
</dbReference>
<name>A0A1Q9E0W0_SYMMI</name>